<reference evidence="2 3" key="2">
    <citation type="journal article" date="2011" name="Stand. Genomic Sci.">
        <title>Complete genome sequence of Tolumonas auensis type strain (TA 4).</title>
        <authorList>
            <person name="Chertkov O."/>
            <person name="Copeland A."/>
            <person name="Lucas S."/>
            <person name="Lapidus A."/>
            <person name="Berry K.W."/>
            <person name="Detter J.C."/>
            <person name="Del Rio T.G."/>
            <person name="Hammon N."/>
            <person name="Dalin E."/>
            <person name="Tice H."/>
            <person name="Pitluck S."/>
            <person name="Richardson P."/>
            <person name="Bruce D."/>
            <person name="Goodwin L."/>
            <person name="Han C."/>
            <person name="Tapia R."/>
            <person name="Saunders E."/>
            <person name="Schmutz J."/>
            <person name="Brettin T."/>
            <person name="Larimer F."/>
            <person name="Land M."/>
            <person name="Hauser L."/>
            <person name="Spring S."/>
            <person name="Rohde M."/>
            <person name="Kyrpides N.C."/>
            <person name="Ivanova N."/>
            <person name="Goker M."/>
            <person name="Beller H.R."/>
            <person name="Klenk H.P."/>
            <person name="Woyke T."/>
        </authorList>
    </citation>
    <scope>NUCLEOTIDE SEQUENCE [LARGE SCALE GENOMIC DNA]</scope>
    <source>
        <strain evidence="3">DSM 9187 / TA4</strain>
    </source>
</reference>
<dbReference type="PANTHER" id="PTHR33336">
    <property type="entry name" value="QUINOL MONOOXYGENASE YGIN-RELATED"/>
    <property type="match status" value="1"/>
</dbReference>
<proteinExistence type="predicted"/>
<evidence type="ECO:0000313" key="2">
    <source>
        <dbReference type="EMBL" id="ACQ93258.1"/>
    </source>
</evidence>
<dbReference type="PROSITE" id="PS51725">
    <property type="entry name" value="ABM"/>
    <property type="match status" value="1"/>
</dbReference>
<dbReference type="GO" id="GO:0004497">
    <property type="term" value="F:monooxygenase activity"/>
    <property type="evidence" value="ECO:0007669"/>
    <property type="project" value="UniProtKB-KW"/>
</dbReference>
<sequence>MTASLTCLATFTAKKDCENKLKEALTALVEATRQEAGCISYTLHQGSENPLLFAVIEHYKDKAAFDFHSEQSYLLKLKEILPELVDDLAINTYINCA</sequence>
<dbReference type="eggNOG" id="COG1359">
    <property type="taxonomic scope" value="Bacteria"/>
</dbReference>
<gene>
    <name evidence="2" type="ordered locus">Tola_1648</name>
</gene>
<protein>
    <submittedName>
        <fullName evidence="2">Antibiotic biosynthesis monooxygenase</fullName>
    </submittedName>
</protein>
<dbReference type="KEGG" id="tau:Tola_1648"/>
<dbReference type="Gene3D" id="3.30.70.100">
    <property type="match status" value="1"/>
</dbReference>
<name>C4LF91_TOLAT</name>
<evidence type="ECO:0000313" key="3">
    <source>
        <dbReference type="Proteomes" id="UP000009073"/>
    </source>
</evidence>
<dbReference type="RefSeq" id="WP_015878729.1">
    <property type="nucleotide sequence ID" value="NC_012691.1"/>
</dbReference>
<dbReference type="Pfam" id="PF03992">
    <property type="entry name" value="ABM"/>
    <property type="match status" value="1"/>
</dbReference>
<dbReference type="OrthoDB" id="9812192at2"/>
<dbReference type="SUPFAM" id="SSF54909">
    <property type="entry name" value="Dimeric alpha+beta barrel"/>
    <property type="match status" value="1"/>
</dbReference>
<feature type="domain" description="ABM" evidence="1">
    <location>
        <begin position="5"/>
        <end position="94"/>
    </location>
</feature>
<organism evidence="2 3">
    <name type="scientific">Tolumonas auensis (strain DSM 9187 / NBRC 110442 / TA 4)</name>
    <dbReference type="NCBI Taxonomy" id="595494"/>
    <lineage>
        <taxon>Bacteria</taxon>
        <taxon>Pseudomonadati</taxon>
        <taxon>Pseudomonadota</taxon>
        <taxon>Gammaproteobacteria</taxon>
        <taxon>Aeromonadales</taxon>
        <taxon>Aeromonadaceae</taxon>
        <taxon>Tolumonas</taxon>
    </lineage>
</organism>
<dbReference type="HOGENOM" id="CLU_131496_11_1_6"/>
<dbReference type="InterPro" id="IPR011008">
    <property type="entry name" value="Dimeric_a/b-barrel"/>
</dbReference>
<keyword evidence="3" id="KW-1185">Reference proteome</keyword>
<reference evidence="3" key="1">
    <citation type="submission" date="2009-05" db="EMBL/GenBank/DDBJ databases">
        <title>Complete sequence of Tolumonas auensis DSM 9187.</title>
        <authorList>
            <consortium name="US DOE Joint Genome Institute"/>
            <person name="Lucas S."/>
            <person name="Copeland A."/>
            <person name="Lapidus A."/>
            <person name="Glavina del Rio T."/>
            <person name="Tice H."/>
            <person name="Bruce D."/>
            <person name="Goodwin L."/>
            <person name="Pitluck S."/>
            <person name="Chertkov O."/>
            <person name="Brettin T."/>
            <person name="Detter J.C."/>
            <person name="Han C."/>
            <person name="Larimer F."/>
            <person name="Land M."/>
            <person name="Hauser L."/>
            <person name="Kyrpides N."/>
            <person name="Mikhailova N."/>
            <person name="Spring S."/>
            <person name="Beller H."/>
        </authorList>
    </citation>
    <scope>NUCLEOTIDE SEQUENCE [LARGE SCALE GENOMIC DNA]</scope>
    <source>
        <strain evidence="3">DSM 9187 / TA4</strain>
    </source>
</reference>
<dbReference type="InterPro" id="IPR007138">
    <property type="entry name" value="ABM_dom"/>
</dbReference>
<dbReference type="STRING" id="595494.Tola_1648"/>
<dbReference type="PANTHER" id="PTHR33336:SF3">
    <property type="entry name" value="ABM DOMAIN-CONTAINING PROTEIN"/>
    <property type="match status" value="1"/>
</dbReference>
<accession>C4LF91</accession>
<keyword evidence="2" id="KW-0503">Monooxygenase</keyword>
<evidence type="ECO:0000259" key="1">
    <source>
        <dbReference type="PROSITE" id="PS51725"/>
    </source>
</evidence>
<dbReference type="EMBL" id="CP001616">
    <property type="protein sequence ID" value="ACQ93258.1"/>
    <property type="molecule type" value="Genomic_DNA"/>
</dbReference>
<dbReference type="InterPro" id="IPR050744">
    <property type="entry name" value="AI-2_Isomerase_LsrG"/>
</dbReference>
<dbReference type="AlphaFoldDB" id="C4LF91"/>
<keyword evidence="2" id="KW-0560">Oxidoreductase</keyword>
<dbReference type="Proteomes" id="UP000009073">
    <property type="component" value="Chromosome"/>
</dbReference>